<dbReference type="Proteomes" id="UP001153332">
    <property type="component" value="Unassembled WGS sequence"/>
</dbReference>
<organism evidence="1 2">
    <name type="scientific">Lasiodiplodia mahajangana</name>
    <dbReference type="NCBI Taxonomy" id="1108764"/>
    <lineage>
        <taxon>Eukaryota</taxon>
        <taxon>Fungi</taxon>
        <taxon>Dikarya</taxon>
        <taxon>Ascomycota</taxon>
        <taxon>Pezizomycotina</taxon>
        <taxon>Dothideomycetes</taxon>
        <taxon>Dothideomycetes incertae sedis</taxon>
        <taxon>Botryosphaeriales</taxon>
        <taxon>Botryosphaeriaceae</taxon>
        <taxon>Lasiodiplodia</taxon>
    </lineage>
</organism>
<name>A0ACC2JYG5_9PEZI</name>
<evidence type="ECO:0000313" key="2">
    <source>
        <dbReference type="Proteomes" id="UP001153332"/>
    </source>
</evidence>
<evidence type="ECO:0000313" key="1">
    <source>
        <dbReference type="EMBL" id="KAJ8132525.1"/>
    </source>
</evidence>
<accession>A0ACC2JYG5</accession>
<keyword evidence="2" id="KW-1185">Reference proteome</keyword>
<proteinExistence type="predicted"/>
<reference evidence="1" key="1">
    <citation type="submission" date="2022-12" db="EMBL/GenBank/DDBJ databases">
        <title>Genome Sequence of Lasiodiplodia mahajangana.</title>
        <authorList>
            <person name="Buettner E."/>
        </authorList>
    </citation>
    <scope>NUCLEOTIDE SEQUENCE</scope>
    <source>
        <strain evidence="1">VT137</strain>
    </source>
</reference>
<dbReference type="EMBL" id="JAPUUL010000117">
    <property type="protein sequence ID" value="KAJ8132525.1"/>
    <property type="molecule type" value="Genomic_DNA"/>
</dbReference>
<sequence length="76" mass="8472">MRDRANVHEGMDTDTGPAGTRWKNANVNAKKKKKNNNNNESESQKQEGILEGRRASRLGAEQKNLSLSLANRIPAR</sequence>
<protein>
    <submittedName>
        <fullName evidence="1">Uncharacterized protein</fullName>
    </submittedName>
</protein>
<gene>
    <name evidence="1" type="ORF">O1611_g1103</name>
</gene>
<comment type="caution">
    <text evidence="1">The sequence shown here is derived from an EMBL/GenBank/DDBJ whole genome shotgun (WGS) entry which is preliminary data.</text>
</comment>